<dbReference type="EMBL" id="CAJOBC010001563">
    <property type="protein sequence ID" value="CAF3685622.1"/>
    <property type="molecule type" value="Genomic_DNA"/>
</dbReference>
<evidence type="ECO:0000313" key="6">
    <source>
        <dbReference type="Proteomes" id="UP000663829"/>
    </source>
</evidence>
<evidence type="ECO:0000313" key="3">
    <source>
        <dbReference type="EMBL" id="CAF0903429.1"/>
    </source>
</evidence>
<dbReference type="EMBL" id="CAJNOK010000514">
    <property type="protein sequence ID" value="CAF0758637.1"/>
    <property type="molecule type" value="Genomic_DNA"/>
</dbReference>
<accession>A0A813ZTT3</accession>
<sequence>MTSSFDLLPNEIYLSIFDYLKPIDVLYSFFNINKRLNHLVRYNSPPSYLDLRNISIKAFEHYCLDLFPLFYSNIKSLKIDGEQFSHQKFQYPSNIKDLTLSLTGDYYPPSLLSDEKLFNGKCLLTTCSIENYAYHLSKRLSICPTLKQLTIHLKCHADLLEIMNRLPNIQKLHSTIDYDVSSTNESPSSITLTFPFQFLTDFSYIISQRHGLVYFVTNYCLIETLIKSFSTLKYLQMYIVGCLHTCLDGDYLKANLLKHLPLLQEFHFFFQSYGTTDYLMKDMSTYQTDYWLKEKRLNFGYVNNELTDIQCLFTLPYAFDRIDGCVNEHFIKNIKTNHTIKTNLSKCPGWLNVKHLELACDITPGLLSTLSEIFVNLRTVRCYGGYRYIHPSLLKLKTSTLKSVDKLIFEENCLRHTSLVQLTPNLHTLHLSLTILLQLIQEVGTGYLYQIKELHVRLFQQPYLQEVIDAFPNIRHLTLCSRLSDDELPLRSFVDKRCHHKHRPISALDIIEQLLSCKSLKQLTSVKIGCYWERDEENIQNILARKIHKYFGQYFSLRCEPYTSTACGNVLFSK</sequence>
<dbReference type="EMBL" id="CAJOBA010000514">
    <property type="protein sequence ID" value="CAF3538230.1"/>
    <property type="molecule type" value="Genomic_DNA"/>
</dbReference>
<dbReference type="AlphaFoldDB" id="A0A813ZTT3"/>
<evidence type="ECO:0000259" key="1">
    <source>
        <dbReference type="PROSITE" id="PS50181"/>
    </source>
</evidence>
<proteinExistence type="predicted"/>
<dbReference type="EMBL" id="CAJNOQ010001563">
    <property type="protein sequence ID" value="CAF0903429.1"/>
    <property type="molecule type" value="Genomic_DNA"/>
</dbReference>
<dbReference type="Proteomes" id="UP000682733">
    <property type="component" value="Unassembled WGS sequence"/>
</dbReference>
<name>A0A813ZTT3_9BILA</name>
<reference evidence="3" key="1">
    <citation type="submission" date="2021-02" db="EMBL/GenBank/DDBJ databases">
        <authorList>
            <person name="Nowell W R."/>
        </authorList>
    </citation>
    <scope>NUCLEOTIDE SEQUENCE</scope>
</reference>
<dbReference type="Proteomes" id="UP000677228">
    <property type="component" value="Unassembled WGS sequence"/>
</dbReference>
<feature type="domain" description="F-box" evidence="1">
    <location>
        <begin position="2"/>
        <end position="51"/>
    </location>
</feature>
<keyword evidence="6" id="KW-1185">Reference proteome</keyword>
<evidence type="ECO:0000313" key="4">
    <source>
        <dbReference type="EMBL" id="CAF3538230.1"/>
    </source>
</evidence>
<dbReference type="Proteomes" id="UP000681722">
    <property type="component" value="Unassembled WGS sequence"/>
</dbReference>
<protein>
    <recommendedName>
        <fullName evidence="1">F-box domain-containing protein</fullName>
    </recommendedName>
</protein>
<comment type="caution">
    <text evidence="3">The sequence shown here is derived from an EMBL/GenBank/DDBJ whole genome shotgun (WGS) entry which is preliminary data.</text>
</comment>
<dbReference type="PROSITE" id="PS50181">
    <property type="entry name" value="FBOX"/>
    <property type="match status" value="1"/>
</dbReference>
<dbReference type="Proteomes" id="UP000663829">
    <property type="component" value="Unassembled WGS sequence"/>
</dbReference>
<evidence type="ECO:0000313" key="5">
    <source>
        <dbReference type="EMBL" id="CAF3685622.1"/>
    </source>
</evidence>
<dbReference type="InterPro" id="IPR001810">
    <property type="entry name" value="F-box_dom"/>
</dbReference>
<dbReference type="OrthoDB" id="9993045at2759"/>
<evidence type="ECO:0000313" key="2">
    <source>
        <dbReference type="EMBL" id="CAF0758637.1"/>
    </source>
</evidence>
<gene>
    <name evidence="3" type="ORF">GPM918_LOCUS8760</name>
    <name evidence="2" type="ORF">OVA965_LOCUS2428</name>
    <name evidence="5" type="ORF">SRO942_LOCUS8762</name>
    <name evidence="4" type="ORF">TMI583_LOCUS2428</name>
</gene>
<organism evidence="3 6">
    <name type="scientific">Didymodactylos carnosus</name>
    <dbReference type="NCBI Taxonomy" id="1234261"/>
    <lineage>
        <taxon>Eukaryota</taxon>
        <taxon>Metazoa</taxon>
        <taxon>Spiralia</taxon>
        <taxon>Gnathifera</taxon>
        <taxon>Rotifera</taxon>
        <taxon>Eurotatoria</taxon>
        <taxon>Bdelloidea</taxon>
        <taxon>Philodinida</taxon>
        <taxon>Philodinidae</taxon>
        <taxon>Didymodactylos</taxon>
    </lineage>
</organism>